<dbReference type="PROSITE" id="PS50878">
    <property type="entry name" value="RT_POL"/>
    <property type="match status" value="1"/>
</dbReference>
<feature type="region of interest" description="Disordered" evidence="2">
    <location>
        <begin position="1"/>
        <end position="59"/>
    </location>
</feature>
<dbReference type="Gene3D" id="3.30.70.270">
    <property type="match status" value="2"/>
</dbReference>
<dbReference type="EMBL" id="CP017821">
    <property type="protein sequence ID" value="APA11927.1"/>
    <property type="molecule type" value="Genomic_DNA"/>
</dbReference>
<keyword evidence="1" id="KW-0511">Multifunctional enzyme</keyword>
<dbReference type="GO" id="GO:0003824">
    <property type="term" value="F:catalytic activity"/>
    <property type="evidence" value="ECO:0007669"/>
    <property type="project" value="UniProtKB-KW"/>
</dbReference>
<dbReference type="Gene3D" id="3.10.10.10">
    <property type="entry name" value="HIV Type 1 Reverse Transcriptase, subunit A, domain 1"/>
    <property type="match status" value="1"/>
</dbReference>
<dbReference type="InterPro" id="IPR050951">
    <property type="entry name" value="Retrovirus_Pol_polyprotein"/>
</dbReference>
<name>A0A1D9QAG6_SCLS1</name>
<dbReference type="PANTHER" id="PTHR37984:SF5">
    <property type="entry name" value="PROTEIN NYNRIN-LIKE"/>
    <property type="match status" value="1"/>
</dbReference>
<dbReference type="OrthoDB" id="3561867at2759"/>
<evidence type="ECO:0000256" key="1">
    <source>
        <dbReference type="ARBA" id="ARBA00023268"/>
    </source>
</evidence>
<evidence type="ECO:0000313" key="5">
    <source>
        <dbReference type="Proteomes" id="UP000177798"/>
    </source>
</evidence>
<protein>
    <recommendedName>
        <fullName evidence="3">Reverse transcriptase domain-containing protein</fullName>
    </recommendedName>
</protein>
<dbReference type="InterPro" id="IPR043128">
    <property type="entry name" value="Rev_trsase/Diguanyl_cyclase"/>
</dbReference>
<reference evidence="5" key="1">
    <citation type="journal article" date="2017" name="Genome Biol. Evol.">
        <title>The complete genome sequence of the phytopathogenic fungus Sclerotinia sclerotiorum reveals insights into the genome architecture of broad host range pathogens.</title>
        <authorList>
            <person name="Derbyshire M."/>
            <person name="Denton-Giles M."/>
            <person name="Hegedus D."/>
            <person name="Seifbarghy S."/>
            <person name="Rollins J."/>
            <person name="van Kan J."/>
            <person name="Seidl M.F."/>
            <person name="Faino L."/>
            <person name="Mbengue M."/>
            <person name="Navaud O."/>
            <person name="Raffaele S."/>
            <person name="Hammond-Kosack K."/>
            <person name="Heard S."/>
            <person name="Oliver R."/>
        </authorList>
    </citation>
    <scope>NUCLEOTIDE SEQUENCE [LARGE SCALE GENOMIC DNA]</scope>
    <source>
        <strain evidence="5">ATCC 18683 / 1980 / Ss-1</strain>
    </source>
</reference>
<dbReference type="PANTHER" id="PTHR37984">
    <property type="entry name" value="PROTEIN CBG26694"/>
    <property type="match status" value="1"/>
</dbReference>
<dbReference type="InterPro" id="IPR000477">
    <property type="entry name" value="RT_dom"/>
</dbReference>
<accession>A0A1D9QAG6</accession>
<dbReference type="Proteomes" id="UP000177798">
    <property type="component" value="Chromosome 8"/>
</dbReference>
<dbReference type="SUPFAM" id="SSF56672">
    <property type="entry name" value="DNA/RNA polymerases"/>
    <property type="match status" value="1"/>
</dbReference>
<organism evidence="4 5">
    <name type="scientific">Sclerotinia sclerotiorum (strain ATCC 18683 / 1980 / Ss-1)</name>
    <name type="common">White mold</name>
    <name type="synonym">Whetzelinia sclerotiorum</name>
    <dbReference type="NCBI Taxonomy" id="665079"/>
    <lineage>
        <taxon>Eukaryota</taxon>
        <taxon>Fungi</taxon>
        <taxon>Dikarya</taxon>
        <taxon>Ascomycota</taxon>
        <taxon>Pezizomycotina</taxon>
        <taxon>Leotiomycetes</taxon>
        <taxon>Helotiales</taxon>
        <taxon>Sclerotiniaceae</taxon>
        <taxon>Sclerotinia</taxon>
    </lineage>
</organism>
<gene>
    <name evidence="4" type="ORF">sscle_08g066970</name>
</gene>
<evidence type="ECO:0000256" key="2">
    <source>
        <dbReference type="SAM" id="MobiDB-lite"/>
    </source>
</evidence>
<feature type="domain" description="Reverse transcriptase" evidence="3">
    <location>
        <begin position="126"/>
        <end position="305"/>
    </location>
</feature>
<dbReference type="InterPro" id="IPR043502">
    <property type="entry name" value="DNA/RNA_pol_sf"/>
</dbReference>
<dbReference type="VEuPathDB" id="FungiDB:sscle_08g066970"/>
<dbReference type="Pfam" id="PF17919">
    <property type="entry name" value="RT_RNaseH_2"/>
    <property type="match status" value="1"/>
</dbReference>
<evidence type="ECO:0000259" key="3">
    <source>
        <dbReference type="PROSITE" id="PS50878"/>
    </source>
</evidence>
<dbReference type="Pfam" id="PF00078">
    <property type="entry name" value="RVT_1"/>
    <property type="match status" value="1"/>
</dbReference>
<dbReference type="InterPro" id="IPR041577">
    <property type="entry name" value="RT_RNaseH_2"/>
</dbReference>
<feature type="compositionally biased region" description="Basic and acidic residues" evidence="2">
    <location>
        <begin position="49"/>
        <end position="59"/>
    </location>
</feature>
<dbReference type="CDD" id="cd01647">
    <property type="entry name" value="RT_LTR"/>
    <property type="match status" value="1"/>
</dbReference>
<proteinExistence type="predicted"/>
<dbReference type="FunFam" id="3.30.70.270:FF:000125">
    <property type="entry name" value="Uncharacterized protein"/>
    <property type="match status" value="1"/>
</dbReference>
<dbReference type="AlphaFoldDB" id="A0A1D9QAG6"/>
<evidence type="ECO:0000313" key="4">
    <source>
        <dbReference type="EMBL" id="APA11927.1"/>
    </source>
</evidence>
<sequence>MLLEPARLNTRGGELKANSTTDVGRPVQGPPLTAKEGEPPVQMKNKQKKLLETTPVEKQDETPIPVQYQKYKKLFEERKGHETLPEHKPWDHEIVLEEGKTPPFGPIYPMSASDLRTLRDYIADALEKGWIRESTSQAASPVLFVPKKDGTRRLCVDYRKLNDITIKDRYPLPLATELRDRLGKAKIFSKFDLRNGFHLIRMKESEEWKTAFRTRYGLYEYQVMPFGLTNAPATCMRLVNNVLRKYLDICCICYLDDILVFSETEEQHIKDVHKVLQQLEEADLQCKPSKCEFHVTETEFLGYTIFSGGLKMSPNKVKAVMEWEPPTSVKEVQSFLGFANFYRRFIKNYSKIAAPMTEITKKSQGEFRWTETAQEAFERLKEAFAGEPVLRTFDPELPIIVETDSSDYAIGAVLSQPGSNEK</sequence>